<gene>
    <name evidence="2" type="primary">yurO</name>
    <name evidence="2" type="ORF">GCM10008018_16960</name>
</gene>
<protein>
    <submittedName>
        <fullName evidence="2">ABC transporter extracellular-binding protein YurO</fullName>
    </submittedName>
</protein>
<dbReference type="Gene3D" id="3.40.190.10">
    <property type="entry name" value="Periplasmic binding protein-like II"/>
    <property type="match status" value="2"/>
</dbReference>
<feature type="signal peptide" evidence="1">
    <location>
        <begin position="1"/>
        <end position="26"/>
    </location>
</feature>
<dbReference type="SUPFAM" id="SSF53850">
    <property type="entry name" value="Periplasmic binding protein-like II"/>
    <property type="match status" value="1"/>
</dbReference>
<reference evidence="3" key="1">
    <citation type="journal article" date="2019" name="Int. J. Syst. Evol. Microbiol.">
        <title>The Global Catalogue of Microorganisms (GCM) 10K type strain sequencing project: providing services to taxonomists for standard genome sequencing and annotation.</title>
        <authorList>
            <consortium name="The Broad Institute Genomics Platform"/>
            <consortium name="The Broad Institute Genome Sequencing Center for Infectious Disease"/>
            <person name="Wu L."/>
            <person name="Ma J."/>
        </authorList>
    </citation>
    <scope>NUCLEOTIDE SEQUENCE [LARGE SCALE GENOMIC DNA]</scope>
    <source>
        <strain evidence="3">CGMCC 1.15043</strain>
    </source>
</reference>
<dbReference type="Proteomes" id="UP000615455">
    <property type="component" value="Unassembled WGS sequence"/>
</dbReference>
<dbReference type="InterPro" id="IPR050490">
    <property type="entry name" value="Bact_solute-bd_prot1"/>
</dbReference>
<accession>A0ABQ2BUE0</accession>
<feature type="chain" id="PRO_5046770122" evidence="1">
    <location>
        <begin position="27"/>
        <end position="442"/>
    </location>
</feature>
<evidence type="ECO:0000313" key="2">
    <source>
        <dbReference type="EMBL" id="GGI46411.1"/>
    </source>
</evidence>
<organism evidence="2 3">
    <name type="scientific">Paenibacillus marchantiophytorum</name>
    <dbReference type="NCBI Taxonomy" id="1619310"/>
    <lineage>
        <taxon>Bacteria</taxon>
        <taxon>Bacillati</taxon>
        <taxon>Bacillota</taxon>
        <taxon>Bacilli</taxon>
        <taxon>Bacillales</taxon>
        <taxon>Paenibacillaceae</taxon>
        <taxon>Paenibacillus</taxon>
    </lineage>
</organism>
<dbReference type="InterPro" id="IPR006059">
    <property type="entry name" value="SBP"/>
</dbReference>
<evidence type="ECO:0000256" key="1">
    <source>
        <dbReference type="SAM" id="SignalP"/>
    </source>
</evidence>
<name>A0ABQ2BUE0_9BACL</name>
<dbReference type="PANTHER" id="PTHR43649">
    <property type="entry name" value="ARABINOSE-BINDING PROTEIN-RELATED"/>
    <property type="match status" value="1"/>
</dbReference>
<dbReference type="EMBL" id="BMHE01000006">
    <property type="protein sequence ID" value="GGI46411.1"/>
    <property type="molecule type" value="Genomic_DNA"/>
</dbReference>
<dbReference type="Pfam" id="PF13416">
    <property type="entry name" value="SBP_bac_8"/>
    <property type="match status" value="1"/>
</dbReference>
<keyword evidence="3" id="KW-1185">Reference proteome</keyword>
<keyword evidence="1" id="KW-0732">Signal</keyword>
<comment type="caution">
    <text evidence="2">The sequence shown here is derived from an EMBL/GenBank/DDBJ whole genome shotgun (WGS) entry which is preliminary data.</text>
</comment>
<dbReference type="CDD" id="cd13585">
    <property type="entry name" value="PBP2_TMBP_like"/>
    <property type="match status" value="1"/>
</dbReference>
<sequence length="442" mass="48898">MKQTTKRILVAMVCGVMTLNLMGCNAKPERASTSTANSTKKEPVTLKIATYWVGTLPEAAFFKKLVEEFPKSKLGEGVTLEVEEIPGADAYAQKMKLLISSGDLPDIIQATGANYLDLAVKSGKVTDLTPYFNADEDWKGLFDQKSLDYNSRDGKIYGVPYTKEVGTMYYNKELFNKAGIAEFPKTWDEFFKVCEKLKAANITPIALDTAEYGWFTSLMLCSMIGTSGTNGNKWMNTAFPKDYTSPEVISAFANIQKLFKNYTTKDAVGGNWVVPTNHFEKGEVAMIANGPWMVPDFKDTTKVEAGFYDKVAVAPFPGEGIISVPQFGEMIGAKDNAKIEAAINFEKFKTSMENQIEYMKITGNIYESPKIPAPTNIIKDNPLLGDIIDLSSKIKTTYGENQALWYPNTLDALSNLLPDLAFGKLTPEDMANKLTEVARKNK</sequence>
<evidence type="ECO:0000313" key="3">
    <source>
        <dbReference type="Proteomes" id="UP000615455"/>
    </source>
</evidence>
<proteinExistence type="predicted"/>
<dbReference type="RefSeq" id="WP_189010241.1">
    <property type="nucleotide sequence ID" value="NZ_BMHE01000006.1"/>
</dbReference>